<dbReference type="InterPro" id="IPR036928">
    <property type="entry name" value="AS_sf"/>
</dbReference>
<evidence type="ECO:0000259" key="1">
    <source>
        <dbReference type="Pfam" id="PF01425"/>
    </source>
</evidence>
<proteinExistence type="predicted"/>
<sequence length="535" mass="57932">MAFPSPLFLTAHELSAQLSTKQTTSVKLVGAFLDQIERHNHNGKKLNALIAVAPRDVALRRAAELDEERESDHVRSPLHGIPIIVKDTFVTDPALGMPTSAGAPVFAGLTAKKNAVLIDRLLDSGLIVLGKGNMTEYCGMKSNDTPVGWSAQGGLTLSAYRQDHLDDNDQPTAAGSSNGPTVSVSAGFAPLAVGTETSGSAVYPASVNGVYGLKLSFGSVPLDGVCKLSASFDHIGVFARDPIDLVPLVGILMGDSSKEANLQDEIGKGFDGLSVGVVPNTWGVQESVAKEKWDMPDMVRMYFRLNFRDEFLIEMSQRNAYERSVQKLTTRGARTVYPLEVEKPEYVLKYNGETLKSVAYAEFPKNIEEFFTCFQPVPGLSSLQDVIAWNEQHPDVALPKRKFPSQVAIDSKILTTHTAYTTQTELIAAAESSMTQQAQTEIAAHLHRLATCEGIGKVMDDKGLDIVLSNSDATLVHYASCAGWPVAAVPVGRMAKNGQPYGMFALARGGREHVLLRFMKAWDEDFGRCEAPVMS</sequence>
<gene>
    <name evidence="2" type="ORF">QQS21_006407</name>
</gene>
<keyword evidence="3" id="KW-1185">Reference proteome</keyword>
<dbReference type="AlphaFoldDB" id="A0AAJ0CND8"/>
<dbReference type="Gene3D" id="3.90.1300.10">
    <property type="entry name" value="Amidase signature (AS) domain"/>
    <property type="match status" value="1"/>
</dbReference>
<evidence type="ECO:0000313" key="3">
    <source>
        <dbReference type="Proteomes" id="UP001251528"/>
    </source>
</evidence>
<reference evidence="2" key="1">
    <citation type="submission" date="2023-06" db="EMBL/GenBank/DDBJ databases">
        <title>Conoideocrella luteorostrata (Hypocreales: Clavicipitaceae), a potential biocontrol fungus for elongate hemlock scale in United States Christmas tree production areas.</title>
        <authorList>
            <person name="Barrett H."/>
            <person name="Lovett B."/>
            <person name="Macias A.M."/>
            <person name="Stajich J.E."/>
            <person name="Kasson M.T."/>
        </authorList>
    </citation>
    <scope>NUCLEOTIDE SEQUENCE</scope>
    <source>
        <strain evidence="2">ARSEF 14590</strain>
    </source>
</reference>
<evidence type="ECO:0000313" key="2">
    <source>
        <dbReference type="EMBL" id="KAK2596130.1"/>
    </source>
</evidence>
<feature type="domain" description="Amidase" evidence="1">
    <location>
        <begin position="28"/>
        <end position="516"/>
    </location>
</feature>
<name>A0AAJ0CND8_9HYPO</name>
<comment type="caution">
    <text evidence="2">The sequence shown here is derived from an EMBL/GenBank/DDBJ whole genome shotgun (WGS) entry which is preliminary data.</text>
</comment>
<organism evidence="2 3">
    <name type="scientific">Conoideocrella luteorostrata</name>
    <dbReference type="NCBI Taxonomy" id="1105319"/>
    <lineage>
        <taxon>Eukaryota</taxon>
        <taxon>Fungi</taxon>
        <taxon>Dikarya</taxon>
        <taxon>Ascomycota</taxon>
        <taxon>Pezizomycotina</taxon>
        <taxon>Sordariomycetes</taxon>
        <taxon>Hypocreomycetidae</taxon>
        <taxon>Hypocreales</taxon>
        <taxon>Clavicipitaceae</taxon>
        <taxon>Conoideocrella</taxon>
    </lineage>
</organism>
<dbReference type="InterPro" id="IPR023631">
    <property type="entry name" value="Amidase_dom"/>
</dbReference>
<dbReference type="EMBL" id="JASWJB010000119">
    <property type="protein sequence ID" value="KAK2596130.1"/>
    <property type="molecule type" value="Genomic_DNA"/>
</dbReference>
<accession>A0AAJ0CND8</accession>
<dbReference type="Proteomes" id="UP001251528">
    <property type="component" value="Unassembled WGS sequence"/>
</dbReference>
<protein>
    <recommendedName>
        <fullName evidence="1">Amidase domain-containing protein</fullName>
    </recommendedName>
</protein>
<dbReference type="PANTHER" id="PTHR42678:SF34">
    <property type="entry name" value="OS04G0183300 PROTEIN"/>
    <property type="match status" value="1"/>
</dbReference>
<dbReference type="SUPFAM" id="SSF75304">
    <property type="entry name" value="Amidase signature (AS) enzymes"/>
    <property type="match status" value="1"/>
</dbReference>
<dbReference type="Pfam" id="PF01425">
    <property type="entry name" value="Amidase"/>
    <property type="match status" value="1"/>
</dbReference>
<dbReference type="PANTHER" id="PTHR42678">
    <property type="entry name" value="AMIDASE"/>
    <property type="match status" value="1"/>
</dbReference>